<dbReference type="InterPro" id="IPR001638">
    <property type="entry name" value="Solute-binding_3/MltF_N"/>
</dbReference>
<dbReference type="EMBL" id="SNXE01000002">
    <property type="protein sequence ID" value="TDP11887.1"/>
    <property type="molecule type" value="Genomic_DNA"/>
</dbReference>
<dbReference type="AlphaFoldDB" id="A0A4R6N9I5"/>
<dbReference type="PANTHER" id="PTHR35936:SF6">
    <property type="entry name" value="AMINO ACID ABC TRANSPORTER SUBSTRATE-BINDING PAAT FAMILY PROTEIN"/>
    <property type="match status" value="1"/>
</dbReference>
<dbReference type="Pfam" id="PF00497">
    <property type="entry name" value="SBP_bac_3"/>
    <property type="match status" value="1"/>
</dbReference>
<evidence type="ECO:0000313" key="4">
    <source>
        <dbReference type="Proteomes" id="UP000295357"/>
    </source>
</evidence>
<organism evidence="3 4">
    <name type="scientific">Roseateles asaccharophilus</name>
    <dbReference type="NCBI Taxonomy" id="582607"/>
    <lineage>
        <taxon>Bacteria</taxon>
        <taxon>Pseudomonadati</taxon>
        <taxon>Pseudomonadota</taxon>
        <taxon>Betaproteobacteria</taxon>
        <taxon>Burkholderiales</taxon>
        <taxon>Sphaerotilaceae</taxon>
        <taxon>Roseateles</taxon>
    </lineage>
</organism>
<evidence type="ECO:0000313" key="3">
    <source>
        <dbReference type="EMBL" id="TDP11887.1"/>
    </source>
</evidence>
<sequence length="386" mass="42859">MTALHHPDHARHKLGRRWGLPRWRLVSMVCMSAALQTSPPVLAQTPPPLRVLLPQSLSAPFILWRDNTPAEGLDLDLVRAVAEHLHSRAELQPMPRARVESALEQGEADLACNIVPSPRYETSLRWSAPLFDLNLMLVGHVSAAPVDALGQLASGTVLGTLQGHPYPPLEALFGDGRLKRDDALSEDRLLRKLALNRHPYGLLSRQVLSWHAGSESMSSLDQWRLPVGSQAYRCAVSPRSRIEPRLVLEALEQLQQRGRIEQLLTRHTKPALAVVVSTQSSVRRINRQQLSELYTGQRQQLEASTVTAPLMSAGPERLQFLQGVLQLSAGQYRSSWAAQQFGGRRSPPLELRDAESTKSHLQRNANAIGYLPLSLVDASLRVVYMP</sequence>
<evidence type="ECO:0000259" key="2">
    <source>
        <dbReference type="Pfam" id="PF00497"/>
    </source>
</evidence>
<dbReference type="SUPFAM" id="SSF53850">
    <property type="entry name" value="Periplasmic binding protein-like II"/>
    <property type="match status" value="1"/>
</dbReference>
<dbReference type="PANTHER" id="PTHR35936">
    <property type="entry name" value="MEMBRANE-BOUND LYTIC MUREIN TRANSGLYCOSYLASE F"/>
    <property type="match status" value="1"/>
</dbReference>
<dbReference type="OrthoDB" id="8885114at2"/>
<gene>
    <name evidence="3" type="ORF">DFR39_102271</name>
</gene>
<proteinExistence type="predicted"/>
<keyword evidence="1" id="KW-0732">Signal</keyword>
<accession>A0A4R6N9I5</accession>
<feature type="domain" description="Solute-binding protein family 3/N-terminal" evidence="2">
    <location>
        <begin position="58"/>
        <end position="266"/>
    </location>
</feature>
<protein>
    <submittedName>
        <fullName evidence="3">ABC-type amino acid transport substrate-binding protein</fullName>
    </submittedName>
</protein>
<evidence type="ECO:0000256" key="1">
    <source>
        <dbReference type="ARBA" id="ARBA00022729"/>
    </source>
</evidence>
<comment type="caution">
    <text evidence="3">The sequence shown here is derived from an EMBL/GenBank/DDBJ whole genome shotgun (WGS) entry which is preliminary data.</text>
</comment>
<dbReference type="Gene3D" id="3.40.190.10">
    <property type="entry name" value="Periplasmic binding protein-like II"/>
    <property type="match status" value="2"/>
</dbReference>
<keyword evidence="4" id="KW-1185">Reference proteome</keyword>
<dbReference type="Proteomes" id="UP000295357">
    <property type="component" value="Unassembled WGS sequence"/>
</dbReference>
<reference evidence="3 4" key="1">
    <citation type="submission" date="2019-03" db="EMBL/GenBank/DDBJ databases">
        <title>Genomic Encyclopedia of Type Strains, Phase IV (KMG-IV): sequencing the most valuable type-strain genomes for metagenomic binning, comparative biology and taxonomic classification.</title>
        <authorList>
            <person name="Goeker M."/>
        </authorList>
    </citation>
    <scope>NUCLEOTIDE SEQUENCE [LARGE SCALE GENOMIC DNA]</scope>
    <source>
        <strain evidence="3 4">DSM 25082</strain>
    </source>
</reference>
<name>A0A4R6N9I5_9BURK</name>